<organism evidence="1 2">
    <name type="scientific">Novosphingobium clariflavum</name>
    <dbReference type="NCBI Taxonomy" id="2029884"/>
    <lineage>
        <taxon>Bacteria</taxon>
        <taxon>Pseudomonadati</taxon>
        <taxon>Pseudomonadota</taxon>
        <taxon>Alphaproteobacteria</taxon>
        <taxon>Sphingomonadales</taxon>
        <taxon>Sphingomonadaceae</taxon>
        <taxon>Novosphingobium</taxon>
    </lineage>
</organism>
<proteinExistence type="predicted"/>
<reference evidence="1 2" key="1">
    <citation type="submission" date="2024-09" db="EMBL/GenBank/DDBJ databases">
        <authorList>
            <person name="Sun Q."/>
            <person name="Mori K."/>
        </authorList>
    </citation>
    <scope>NUCLEOTIDE SEQUENCE [LARGE SCALE GENOMIC DNA]</scope>
    <source>
        <strain evidence="1 2">CICC 11035S</strain>
    </source>
</reference>
<dbReference type="CDD" id="cd11374">
    <property type="entry name" value="CE4_u10"/>
    <property type="match status" value="1"/>
</dbReference>
<name>A0ABV6S3Q2_9SPHN</name>
<dbReference type="InterPro" id="IPR011330">
    <property type="entry name" value="Glyco_hydro/deAcase_b/a-brl"/>
</dbReference>
<dbReference type="InterPro" id="IPR018763">
    <property type="entry name" value="DUF2334"/>
</dbReference>
<dbReference type="RefSeq" id="WP_267220207.1">
    <property type="nucleotide sequence ID" value="NZ_JAPCWC010000006.1"/>
</dbReference>
<dbReference type="Pfam" id="PF10096">
    <property type="entry name" value="DUF2334"/>
    <property type="match status" value="1"/>
</dbReference>
<accession>A0ABV6S3Q2</accession>
<dbReference type="Gene3D" id="3.20.20.370">
    <property type="entry name" value="Glycoside hydrolase/deacetylase"/>
    <property type="match status" value="1"/>
</dbReference>
<sequence length="262" mass="28565">MAPRHPKRLLASIHDVGPASERAVLQLADILEARLGGPNFAMLVVPDHWGHHPLARDKAFQARLRHWSDRGIEMFVHGWFHKDMVALGSGHTNVAARFKARHMTAGEGEFLGLDDTTALARMLEGKALVEDVIGRESAGFIAPAWLYGDGARTALRKARFALSEDHWRVWDASTDQVLAKGPVITWASRSAMRTASSLAFAGIARAALGALDTVRIAVHPGDVTRPSLLASIDATLSRFARTHRPARYGELRAPARPVGMTV</sequence>
<comment type="caution">
    <text evidence="1">The sequence shown here is derived from an EMBL/GenBank/DDBJ whole genome shotgun (WGS) entry which is preliminary data.</text>
</comment>
<dbReference type="SUPFAM" id="SSF88713">
    <property type="entry name" value="Glycoside hydrolase/deacetylase"/>
    <property type="match status" value="1"/>
</dbReference>
<evidence type="ECO:0000313" key="2">
    <source>
        <dbReference type="Proteomes" id="UP001589858"/>
    </source>
</evidence>
<keyword evidence="2" id="KW-1185">Reference proteome</keyword>
<protein>
    <submittedName>
        <fullName evidence="1">Polysaccharide deacetylase family protein</fullName>
    </submittedName>
</protein>
<gene>
    <name evidence="1" type="ORF">ACFFF8_04535</name>
</gene>
<dbReference type="EMBL" id="JBHLTM010000016">
    <property type="protein sequence ID" value="MFC0683853.1"/>
    <property type="molecule type" value="Genomic_DNA"/>
</dbReference>
<evidence type="ECO:0000313" key="1">
    <source>
        <dbReference type="EMBL" id="MFC0683853.1"/>
    </source>
</evidence>
<dbReference type="Proteomes" id="UP001589858">
    <property type="component" value="Unassembled WGS sequence"/>
</dbReference>